<evidence type="ECO:0000313" key="3">
    <source>
        <dbReference type="Proteomes" id="UP000794436"/>
    </source>
</evidence>
<protein>
    <submittedName>
        <fullName evidence="2">Uncharacterized protein</fullName>
    </submittedName>
</protein>
<dbReference type="AlphaFoldDB" id="A0A8K1FEU1"/>
<reference evidence="2" key="1">
    <citation type="submission" date="2019-03" db="EMBL/GenBank/DDBJ databases">
        <title>Long read genome sequence of the mycoparasitic Pythium oligandrum ATCC 38472 isolated from sugarbeet rhizosphere.</title>
        <authorList>
            <person name="Gaulin E."/>
        </authorList>
    </citation>
    <scope>NUCLEOTIDE SEQUENCE</scope>
    <source>
        <strain evidence="2">ATCC 38472_TT</strain>
    </source>
</reference>
<feature type="region of interest" description="Disordered" evidence="1">
    <location>
        <begin position="36"/>
        <end position="62"/>
    </location>
</feature>
<organism evidence="2 3">
    <name type="scientific">Pythium oligandrum</name>
    <name type="common">Mycoparasitic fungus</name>
    <dbReference type="NCBI Taxonomy" id="41045"/>
    <lineage>
        <taxon>Eukaryota</taxon>
        <taxon>Sar</taxon>
        <taxon>Stramenopiles</taxon>
        <taxon>Oomycota</taxon>
        <taxon>Peronosporomycetes</taxon>
        <taxon>Pythiales</taxon>
        <taxon>Pythiaceae</taxon>
        <taxon>Pythium</taxon>
    </lineage>
</organism>
<proteinExistence type="predicted"/>
<comment type="caution">
    <text evidence="2">The sequence shown here is derived from an EMBL/GenBank/DDBJ whole genome shotgun (WGS) entry which is preliminary data.</text>
</comment>
<sequence length="121" mass="14080">MADACQYPSKPCTEPRAIKINGELHRLCEHHRQLANRNQQRLQQRRRLMRQQQAAADEASLKQLKSQQKVEELFAEWFEMEDVLSAVPSLFTTAEDDLCPEDLDFLLQVLISDDQMNMVHA</sequence>
<name>A0A8K1FEU1_PYTOL</name>
<dbReference type="EMBL" id="SPLM01000112">
    <property type="protein sequence ID" value="TMW58304.1"/>
    <property type="molecule type" value="Genomic_DNA"/>
</dbReference>
<evidence type="ECO:0000256" key="1">
    <source>
        <dbReference type="SAM" id="MobiDB-lite"/>
    </source>
</evidence>
<gene>
    <name evidence="2" type="ORF">Poli38472_011892</name>
</gene>
<evidence type="ECO:0000313" key="2">
    <source>
        <dbReference type="EMBL" id="TMW58304.1"/>
    </source>
</evidence>
<dbReference type="Proteomes" id="UP000794436">
    <property type="component" value="Unassembled WGS sequence"/>
</dbReference>
<accession>A0A8K1FEU1</accession>
<keyword evidence="3" id="KW-1185">Reference proteome</keyword>